<gene>
    <name evidence="1" type="ORF">S03H2_33809</name>
</gene>
<reference evidence="1" key="1">
    <citation type="journal article" date="2014" name="Front. Microbiol.">
        <title>High frequency of phylogenetically diverse reductive dehalogenase-homologous genes in deep subseafloor sedimentary metagenomes.</title>
        <authorList>
            <person name="Kawai M."/>
            <person name="Futagami T."/>
            <person name="Toyoda A."/>
            <person name="Takaki Y."/>
            <person name="Nishi S."/>
            <person name="Hori S."/>
            <person name="Arai W."/>
            <person name="Tsubouchi T."/>
            <person name="Morono Y."/>
            <person name="Uchiyama I."/>
            <person name="Ito T."/>
            <person name="Fujiyama A."/>
            <person name="Inagaki F."/>
            <person name="Takami H."/>
        </authorList>
    </citation>
    <scope>NUCLEOTIDE SEQUENCE</scope>
    <source>
        <strain evidence="1">Expedition CK06-06</strain>
    </source>
</reference>
<dbReference type="AlphaFoldDB" id="X1HZT9"/>
<feature type="non-terminal residue" evidence="1">
    <location>
        <position position="1"/>
    </location>
</feature>
<evidence type="ECO:0000313" key="1">
    <source>
        <dbReference type="EMBL" id="GAH50833.1"/>
    </source>
</evidence>
<accession>X1HZT9</accession>
<dbReference type="EMBL" id="BARU01020601">
    <property type="protein sequence ID" value="GAH50833.1"/>
    <property type="molecule type" value="Genomic_DNA"/>
</dbReference>
<protein>
    <submittedName>
        <fullName evidence="1">Uncharacterized protein</fullName>
    </submittedName>
</protein>
<proteinExistence type="predicted"/>
<organism evidence="1">
    <name type="scientific">marine sediment metagenome</name>
    <dbReference type="NCBI Taxonomy" id="412755"/>
    <lineage>
        <taxon>unclassified sequences</taxon>
        <taxon>metagenomes</taxon>
        <taxon>ecological metagenomes</taxon>
    </lineage>
</organism>
<sequence>ALNVLRFMRWSDASTRGEFGMLTIYAKKDQGRIDEDIFKMHPFLPFWGINELKDSITKQRMPAS</sequence>
<name>X1HZT9_9ZZZZ</name>
<comment type="caution">
    <text evidence="1">The sequence shown here is derived from an EMBL/GenBank/DDBJ whole genome shotgun (WGS) entry which is preliminary data.</text>
</comment>